<dbReference type="InterPro" id="IPR036915">
    <property type="entry name" value="Cyclin-like_sf"/>
</dbReference>
<dbReference type="Pfam" id="PF00134">
    <property type="entry name" value="Cyclin_N"/>
    <property type="match status" value="1"/>
</dbReference>
<feature type="compositionally biased region" description="Basic and acidic residues" evidence="4">
    <location>
        <begin position="297"/>
        <end position="310"/>
    </location>
</feature>
<evidence type="ECO:0000313" key="6">
    <source>
        <dbReference type="EMBL" id="KAK3167345.1"/>
    </source>
</evidence>
<dbReference type="CDD" id="cd20545">
    <property type="entry name" value="CYCLIN_SpCG1C-like_rpt1"/>
    <property type="match status" value="1"/>
</dbReference>
<dbReference type="PANTHER" id="PTHR10026">
    <property type="entry name" value="CYCLIN"/>
    <property type="match status" value="1"/>
</dbReference>
<evidence type="ECO:0000256" key="2">
    <source>
        <dbReference type="ARBA" id="ARBA00014912"/>
    </source>
</evidence>
<gene>
    <name evidence="6" type="ORF">OEA41_010472</name>
</gene>
<dbReference type="FunFam" id="1.10.472.10:FF:000072">
    <property type="entry name" value="Cyclin Pch1"/>
    <property type="match status" value="1"/>
</dbReference>
<keyword evidence="3" id="KW-0195">Cyclin</keyword>
<proteinExistence type="inferred from homology"/>
<dbReference type="SMART" id="SM00385">
    <property type="entry name" value="CYCLIN"/>
    <property type="match status" value="2"/>
</dbReference>
<evidence type="ECO:0000259" key="5">
    <source>
        <dbReference type="SMART" id="SM00385"/>
    </source>
</evidence>
<evidence type="ECO:0000256" key="3">
    <source>
        <dbReference type="RuleBase" id="RU000383"/>
    </source>
</evidence>
<feature type="compositionally biased region" description="Basic and acidic residues" evidence="4">
    <location>
        <begin position="331"/>
        <end position="340"/>
    </location>
</feature>
<accession>A0AAD9YWN6</accession>
<dbReference type="SUPFAM" id="SSF47954">
    <property type="entry name" value="Cyclin-like"/>
    <property type="match status" value="2"/>
</dbReference>
<evidence type="ECO:0000256" key="1">
    <source>
        <dbReference type="ARBA" id="ARBA00008638"/>
    </source>
</evidence>
<feature type="compositionally biased region" description="Polar residues" evidence="4">
    <location>
        <begin position="313"/>
        <end position="328"/>
    </location>
</feature>
<dbReference type="InterPro" id="IPR013763">
    <property type="entry name" value="Cyclin-like_dom"/>
</dbReference>
<feature type="domain" description="Cyclin-like" evidence="5">
    <location>
        <begin position="63"/>
        <end position="169"/>
    </location>
</feature>
<feature type="compositionally biased region" description="Acidic residues" evidence="4">
    <location>
        <begin position="424"/>
        <end position="435"/>
    </location>
</feature>
<evidence type="ECO:0000256" key="4">
    <source>
        <dbReference type="SAM" id="MobiDB-lite"/>
    </source>
</evidence>
<dbReference type="Gene3D" id="1.10.472.10">
    <property type="entry name" value="Cyclin-like"/>
    <property type="match status" value="2"/>
</dbReference>
<dbReference type="Proteomes" id="UP001276659">
    <property type="component" value="Unassembled WGS sequence"/>
</dbReference>
<organism evidence="6 7">
    <name type="scientific">Lepraria neglecta</name>
    <dbReference type="NCBI Taxonomy" id="209136"/>
    <lineage>
        <taxon>Eukaryota</taxon>
        <taxon>Fungi</taxon>
        <taxon>Dikarya</taxon>
        <taxon>Ascomycota</taxon>
        <taxon>Pezizomycotina</taxon>
        <taxon>Lecanoromycetes</taxon>
        <taxon>OSLEUM clade</taxon>
        <taxon>Lecanoromycetidae</taxon>
        <taxon>Lecanorales</taxon>
        <taxon>Lecanorineae</taxon>
        <taxon>Stereocaulaceae</taxon>
        <taxon>Lepraria</taxon>
    </lineage>
</organism>
<dbReference type="GO" id="GO:0016538">
    <property type="term" value="F:cyclin-dependent protein serine/threonine kinase regulator activity"/>
    <property type="evidence" value="ECO:0007669"/>
    <property type="project" value="InterPro"/>
</dbReference>
<feature type="compositionally biased region" description="Basic and acidic residues" evidence="4">
    <location>
        <begin position="279"/>
        <end position="290"/>
    </location>
</feature>
<dbReference type="GO" id="GO:0006357">
    <property type="term" value="P:regulation of transcription by RNA polymerase II"/>
    <property type="evidence" value="ECO:0007669"/>
    <property type="project" value="InterPro"/>
</dbReference>
<feature type="domain" description="Cyclin-like" evidence="5">
    <location>
        <begin position="186"/>
        <end position="269"/>
    </location>
</feature>
<sequence length="435" mass="48093">MPAPTDITAANAQTRQPPTLPSELLQIAETHWLFTEDELKRTPSILDGLSPEKEREYRSKGVNFILQVGIMLKLPQITLATASVFLHRFYMRHPMQGTPGRSGFHHYEVGATSLFLATKVEENCRKMKELVIACVRVAQKDPQKVVDEQDKEYWRWRDVILYNEDVMLEAICFDLSLEPPYKTLFDLLVFFGEEHNKRLRNAAWAFVNDSCLTTLCLLFPSRTIATSSLYAAAKHCDVSFPDDEQGRPWWDVIGVKISDIRKACNYMADIYEGVPAKAGRESGMYERSSEMADDSDDKTRAEGTKRDDGRSPATVNGLITSPTGSQATEGRGSKRGHEDGAGTGQETITNGASYEENGDESPRKRQRLGSNAAEANGVPTQPEQADDSADAPRSEQVRVVAEQNGTAAPAEESLDGGGLVSPNLDDDVEEGEVEA</sequence>
<dbReference type="EMBL" id="JASNWA010000011">
    <property type="protein sequence ID" value="KAK3167345.1"/>
    <property type="molecule type" value="Genomic_DNA"/>
</dbReference>
<comment type="similarity">
    <text evidence="1">Belongs to the cyclin family. Cyclin C subfamily.</text>
</comment>
<keyword evidence="7" id="KW-1185">Reference proteome</keyword>
<name>A0AAD9YWN6_9LECA</name>
<dbReference type="CDD" id="cd20546">
    <property type="entry name" value="CYCLIN_SpCG1C_ScCTK2-like_rpt2"/>
    <property type="match status" value="1"/>
</dbReference>
<dbReference type="InterPro" id="IPR043198">
    <property type="entry name" value="Cyclin/Ssn8"/>
</dbReference>
<feature type="region of interest" description="Disordered" evidence="4">
    <location>
        <begin position="279"/>
        <end position="435"/>
    </location>
</feature>
<protein>
    <recommendedName>
        <fullName evidence="2">RNA polymerase II holoenzyme cyclin-like subunit</fullName>
    </recommendedName>
</protein>
<evidence type="ECO:0000313" key="7">
    <source>
        <dbReference type="Proteomes" id="UP001276659"/>
    </source>
</evidence>
<dbReference type="AlphaFoldDB" id="A0AAD9YWN6"/>
<dbReference type="InterPro" id="IPR006671">
    <property type="entry name" value="Cyclin_N"/>
</dbReference>
<comment type="caution">
    <text evidence="6">The sequence shown here is derived from an EMBL/GenBank/DDBJ whole genome shotgun (WGS) entry which is preliminary data.</text>
</comment>
<reference evidence="6" key="1">
    <citation type="submission" date="2022-11" db="EMBL/GenBank/DDBJ databases">
        <title>Chromosomal genome sequence assembly and mating type (MAT) locus characterization of the leprose asexual lichenized fungus Lepraria neglecta (Nyl.) Erichsen.</title>
        <authorList>
            <person name="Allen J.L."/>
            <person name="Pfeffer B."/>
        </authorList>
    </citation>
    <scope>NUCLEOTIDE SEQUENCE</scope>
    <source>
        <strain evidence="6">Allen 5258</strain>
    </source>
</reference>